<dbReference type="InterPro" id="IPR049468">
    <property type="entry name" value="Restrct_endonuc-II-like_dom"/>
</dbReference>
<dbReference type="SUPFAM" id="SSF52980">
    <property type="entry name" value="Restriction endonuclease-like"/>
    <property type="match status" value="1"/>
</dbReference>
<dbReference type="Proteomes" id="UP001500804">
    <property type="component" value="Unassembled WGS sequence"/>
</dbReference>
<keyword evidence="3" id="KW-1185">Reference proteome</keyword>
<reference evidence="3" key="1">
    <citation type="journal article" date="2019" name="Int. J. Syst. Evol. Microbiol.">
        <title>The Global Catalogue of Microorganisms (GCM) 10K type strain sequencing project: providing services to taxonomists for standard genome sequencing and annotation.</title>
        <authorList>
            <consortium name="The Broad Institute Genomics Platform"/>
            <consortium name="The Broad Institute Genome Sequencing Center for Infectious Disease"/>
            <person name="Wu L."/>
            <person name="Ma J."/>
        </authorList>
    </citation>
    <scope>NUCLEOTIDE SEQUENCE [LARGE SCALE GENOMIC DNA]</scope>
    <source>
        <strain evidence="3">JCM 18302</strain>
    </source>
</reference>
<evidence type="ECO:0000313" key="3">
    <source>
        <dbReference type="Proteomes" id="UP001500804"/>
    </source>
</evidence>
<feature type="domain" description="Restriction endonuclease type II-like" evidence="1">
    <location>
        <begin position="60"/>
        <end position="146"/>
    </location>
</feature>
<organism evidence="2 3">
    <name type="scientific">Pseudonocardia adelaidensis</name>
    <dbReference type="NCBI Taxonomy" id="648754"/>
    <lineage>
        <taxon>Bacteria</taxon>
        <taxon>Bacillati</taxon>
        <taxon>Actinomycetota</taxon>
        <taxon>Actinomycetes</taxon>
        <taxon>Pseudonocardiales</taxon>
        <taxon>Pseudonocardiaceae</taxon>
        <taxon>Pseudonocardia</taxon>
    </lineage>
</organism>
<evidence type="ECO:0000259" key="1">
    <source>
        <dbReference type="Pfam" id="PF18741"/>
    </source>
</evidence>
<accession>A0ABP9NGA1</accession>
<sequence>MALPDGSTFLDRALHRHICFPALYRSFCRNMGRTGASAAGRLLVAAADRADSAAERLLVRLLRDAGIDGWVLGHRLGPYAIDLAFPAHRLAIEVDGWAYHVDPDRFRNDRRKGNYLARCGWDLLRFTWHGLNAQPDHAVAEIRETLAMAA</sequence>
<protein>
    <recommendedName>
        <fullName evidence="1">Restriction endonuclease type II-like domain-containing protein</fullName>
    </recommendedName>
</protein>
<evidence type="ECO:0000313" key="2">
    <source>
        <dbReference type="EMBL" id="GAA5118347.1"/>
    </source>
</evidence>
<gene>
    <name evidence="2" type="ORF">GCM10023320_22130</name>
</gene>
<dbReference type="Pfam" id="PF18741">
    <property type="entry name" value="MTES_1575"/>
    <property type="match status" value="1"/>
</dbReference>
<name>A0ABP9NGA1_9PSEU</name>
<dbReference type="RefSeq" id="WP_345604851.1">
    <property type="nucleotide sequence ID" value="NZ_BAABJO010000007.1"/>
</dbReference>
<dbReference type="InterPro" id="IPR011335">
    <property type="entry name" value="Restrct_endonuc-II-like"/>
</dbReference>
<dbReference type="Gene3D" id="3.40.960.10">
    <property type="entry name" value="VSR Endonuclease"/>
    <property type="match status" value="1"/>
</dbReference>
<proteinExistence type="predicted"/>
<comment type="caution">
    <text evidence="2">The sequence shown here is derived from an EMBL/GenBank/DDBJ whole genome shotgun (WGS) entry which is preliminary data.</text>
</comment>
<dbReference type="EMBL" id="BAABJO010000007">
    <property type="protein sequence ID" value="GAA5118347.1"/>
    <property type="molecule type" value="Genomic_DNA"/>
</dbReference>